<dbReference type="Proteomes" id="UP000623467">
    <property type="component" value="Unassembled WGS sequence"/>
</dbReference>
<gene>
    <name evidence="2" type="ORF">MSAN_01562300</name>
</gene>
<sequence length="424" mass="47706">MPVPSLCGSPEPELDVTAPRISDGYHNHGHVLSTKSKALQRDTFFFAPSAMHPTDLVLGFNQKLTPLSMAKLKRWVHLMSGKENIEFYVCPVTMERRGIMSYGISPSGPIVESSIEPLPSGNYGWYGNRTLKMSGLVDLTGIDPAMRNWSFEYNATVMEEQRLLDDQWHWQKLVDLYTFPSDVEQAVLSRDIQRCRLTQTTTDVMSTWIVPPPWAWATVKARDVEDLDSAPFIVPANAFVLHKDLKVHFYNHNFAVDADEDYRIVVFRDMGDDQALLPTHLPRGSEHDDADAQFFRLHLRYSLNFMVLGGDVSETYPPSRILHLMYELGAGAQDAEMVSLSDSRWQSELGQAILADELEARASSLSNSDDSSLDDSESSPVDDSLEFDNSFPVIYWADNDARAADTVSTRALEQDEEGDFVIVT</sequence>
<reference evidence="2" key="1">
    <citation type="submission" date="2020-05" db="EMBL/GenBank/DDBJ databases">
        <title>Mycena genomes resolve the evolution of fungal bioluminescence.</title>
        <authorList>
            <person name="Tsai I.J."/>
        </authorList>
    </citation>
    <scope>NUCLEOTIDE SEQUENCE</scope>
    <source>
        <strain evidence="2">160909Yilan</strain>
    </source>
</reference>
<accession>A0A8H6Y123</accession>
<protein>
    <submittedName>
        <fullName evidence="2">Uncharacterized protein</fullName>
    </submittedName>
</protein>
<evidence type="ECO:0000313" key="2">
    <source>
        <dbReference type="EMBL" id="KAF7351308.1"/>
    </source>
</evidence>
<proteinExistence type="predicted"/>
<name>A0A8H6Y123_9AGAR</name>
<dbReference type="OrthoDB" id="3263651at2759"/>
<evidence type="ECO:0000313" key="3">
    <source>
        <dbReference type="Proteomes" id="UP000623467"/>
    </source>
</evidence>
<feature type="region of interest" description="Disordered" evidence="1">
    <location>
        <begin position="364"/>
        <end position="385"/>
    </location>
</feature>
<comment type="caution">
    <text evidence="2">The sequence shown here is derived from an EMBL/GenBank/DDBJ whole genome shotgun (WGS) entry which is preliminary data.</text>
</comment>
<organism evidence="2 3">
    <name type="scientific">Mycena sanguinolenta</name>
    <dbReference type="NCBI Taxonomy" id="230812"/>
    <lineage>
        <taxon>Eukaryota</taxon>
        <taxon>Fungi</taxon>
        <taxon>Dikarya</taxon>
        <taxon>Basidiomycota</taxon>
        <taxon>Agaricomycotina</taxon>
        <taxon>Agaricomycetes</taxon>
        <taxon>Agaricomycetidae</taxon>
        <taxon>Agaricales</taxon>
        <taxon>Marasmiineae</taxon>
        <taxon>Mycenaceae</taxon>
        <taxon>Mycena</taxon>
    </lineage>
</organism>
<keyword evidence="3" id="KW-1185">Reference proteome</keyword>
<dbReference type="AlphaFoldDB" id="A0A8H6Y123"/>
<evidence type="ECO:0000256" key="1">
    <source>
        <dbReference type="SAM" id="MobiDB-lite"/>
    </source>
</evidence>
<dbReference type="EMBL" id="JACAZH010000013">
    <property type="protein sequence ID" value="KAF7351308.1"/>
    <property type="molecule type" value="Genomic_DNA"/>
</dbReference>